<feature type="region of interest" description="Disordered" evidence="1">
    <location>
        <begin position="28"/>
        <end position="47"/>
    </location>
</feature>
<dbReference type="Pfam" id="PF20254">
    <property type="entry name" value="DMFA2_C"/>
    <property type="match status" value="1"/>
</dbReference>
<protein>
    <recommendedName>
        <fullName evidence="3">N,N-dimethylformamidase beta subunit-like C-terminal domain-containing protein</fullName>
    </recommendedName>
</protein>
<feature type="domain" description="N,N-dimethylformamidase beta subunit-like C-terminal" evidence="3">
    <location>
        <begin position="106"/>
        <end position="476"/>
    </location>
</feature>
<organism evidence="4 5">
    <name type="scientific">Roseimicrobium gellanilyticum</name>
    <dbReference type="NCBI Taxonomy" id="748857"/>
    <lineage>
        <taxon>Bacteria</taxon>
        <taxon>Pseudomonadati</taxon>
        <taxon>Verrucomicrobiota</taxon>
        <taxon>Verrucomicrobiia</taxon>
        <taxon>Verrucomicrobiales</taxon>
        <taxon>Verrucomicrobiaceae</taxon>
        <taxon>Roseimicrobium</taxon>
    </lineage>
</organism>
<evidence type="ECO:0000256" key="1">
    <source>
        <dbReference type="SAM" id="MobiDB-lite"/>
    </source>
</evidence>
<evidence type="ECO:0000313" key="5">
    <source>
        <dbReference type="Proteomes" id="UP000253426"/>
    </source>
</evidence>
<dbReference type="OrthoDB" id="505641at2"/>
<sequence>MKPNRRRFLKATSTGAVASALLRDASQPAAAAESKSPAAASRKSNLIVQENAREGSLDWQLTRVRLDSTAGFRSSLIEGYCSKQSVKAGESIDIFVSTKPVAKFEIEIFRTGYYGGRGARLMTKVGPFQGKTQETPAMGEKQLHECRWEACTSVKIPEDWVSGVYLGRLTTLPDEGPYWQSYVVFIVKDDRPAEILLQCSDNTWQAYNRWPDKYSIYTHPKGNQGPWADVSYDRPYAKYAQIYENPQSIGSGEWLCFEFPMAYWLEQEGYDVTYCSNVDLRTPDRALKCKAFLSVGHDEYWHIDQYNSVVALRDAGVNVMFFSGNSVCWVTPLRPGFDGRENRIMFRGGPYGGEHKWAVERAEQHGPFPERGPDEGYLMGSRNIRPVNGGGDWICEKPDHWIFEGTGMKKGEAIPGLIGWEYHGDPPDIKGLEVVAAGTAWQGGTNPSNWTATIYPGPKGNFVFNASTIFWCQGLSSPPGHMLPWSHWSRPHGPDARVQRITKNLMDRAVG</sequence>
<feature type="chain" id="PRO_5016769082" description="N,N-dimethylformamidase beta subunit-like C-terminal domain-containing protein" evidence="2">
    <location>
        <begin position="32"/>
        <end position="511"/>
    </location>
</feature>
<dbReference type="RefSeq" id="WP_113958830.1">
    <property type="nucleotide sequence ID" value="NZ_QNRR01000004.1"/>
</dbReference>
<accession>A0A366HQF5</accession>
<evidence type="ECO:0000259" key="3">
    <source>
        <dbReference type="Pfam" id="PF20254"/>
    </source>
</evidence>
<dbReference type="PROSITE" id="PS51318">
    <property type="entry name" value="TAT"/>
    <property type="match status" value="1"/>
</dbReference>
<name>A0A366HQF5_9BACT</name>
<reference evidence="4 5" key="1">
    <citation type="submission" date="2018-06" db="EMBL/GenBank/DDBJ databases">
        <title>Genomic Encyclopedia of Type Strains, Phase IV (KMG-IV): sequencing the most valuable type-strain genomes for metagenomic binning, comparative biology and taxonomic classification.</title>
        <authorList>
            <person name="Goeker M."/>
        </authorList>
    </citation>
    <scope>NUCLEOTIDE SEQUENCE [LARGE SCALE GENOMIC DNA]</scope>
    <source>
        <strain evidence="4 5">DSM 25532</strain>
    </source>
</reference>
<keyword evidence="5" id="KW-1185">Reference proteome</keyword>
<evidence type="ECO:0000256" key="2">
    <source>
        <dbReference type="SAM" id="SignalP"/>
    </source>
</evidence>
<keyword evidence="2" id="KW-0732">Signal</keyword>
<dbReference type="Proteomes" id="UP000253426">
    <property type="component" value="Unassembled WGS sequence"/>
</dbReference>
<dbReference type="InterPro" id="IPR046540">
    <property type="entry name" value="DMFA2_C"/>
</dbReference>
<proteinExistence type="predicted"/>
<dbReference type="EMBL" id="QNRR01000004">
    <property type="protein sequence ID" value="RBP44424.1"/>
    <property type="molecule type" value="Genomic_DNA"/>
</dbReference>
<dbReference type="InterPro" id="IPR006311">
    <property type="entry name" value="TAT_signal"/>
</dbReference>
<evidence type="ECO:0000313" key="4">
    <source>
        <dbReference type="EMBL" id="RBP44424.1"/>
    </source>
</evidence>
<dbReference type="AlphaFoldDB" id="A0A366HQF5"/>
<feature type="compositionally biased region" description="Low complexity" evidence="1">
    <location>
        <begin position="28"/>
        <end position="44"/>
    </location>
</feature>
<comment type="caution">
    <text evidence="4">The sequence shown here is derived from an EMBL/GenBank/DDBJ whole genome shotgun (WGS) entry which is preliminary data.</text>
</comment>
<gene>
    <name evidence="4" type="ORF">DES53_104244</name>
</gene>
<feature type="signal peptide" evidence="2">
    <location>
        <begin position="1"/>
        <end position="31"/>
    </location>
</feature>